<dbReference type="Proteomes" id="UP001501153">
    <property type="component" value="Unassembled WGS sequence"/>
</dbReference>
<evidence type="ECO:0000313" key="3">
    <source>
        <dbReference type="Proteomes" id="UP001501153"/>
    </source>
</evidence>
<dbReference type="SUPFAM" id="SSF101898">
    <property type="entry name" value="NHL repeat"/>
    <property type="match status" value="1"/>
</dbReference>
<reference evidence="3" key="1">
    <citation type="journal article" date="2019" name="Int. J. Syst. Evol. Microbiol.">
        <title>The Global Catalogue of Microorganisms (GCM) 10K type strain sequencing project: providing services to taxonomists for standard genome sequencing and annotation.</title>
        <authorList>
            <consortium name="The Broad Institute Genomics Platform"/>
            <consortium name="The Broad Institute Genome Sequencing Center for Infectious Disease"/>
            <person name="Wu L."/>
            <person name="Ma J."/>
        </authorList>
    </citation>
    <scope>NUCLEOTIDE SEQUENCE [LARGE SCALE GENOMIC DNA]</scope>
    <source>
        <strain evidence="3">JCM 17923</strain>
    </source>
</reference>
<dbReference type="InterPro" id="IPR026444">
    <property type="entry name" value="Secre_tail"/>
</dbReference>
<dbReference type="NCBIfam" id="TIGR02608">
    <property type="entry name" value="delta_60_rpt"/>
    <property type="match status" value="10"/>
</dbReference>
<dbReference type="Pfam" id="PF18962">
    <property type="entry name" value="Por_Secre_tail"/>
    <property type="match status" value="1"/>
</dbReference>
<gene>
    <name evidence="2" type="ORF">GCM10023185_08940</name>
</gene>
<dbReference type="SUPFAM" id="SSF82171">
    <property type="entry name" value="DPP6 N-terminal domain-like"/>
    <property type="match status" value="1"/>
</dbReference>
<name>A0ABP8I3V6_9BACT</name>
<dbReference type="Pfam" id="PF17164">
    <property type="entry name" value="DUF5122"/>
    <property type="match status" value="12"/>
</dbReference>
<proteinExistence type="predicted"/>
<organism evidence="2 3">
    <name type="scientific">Hymenobacter saemangeumensis</name>
    <dbReference type="NCBI Taxonomy" id="1084522"/>
    <lineage>
        <taxon>Bacteria</taxon>
        <taxon>Pseudomonadati</taxon>
        <taxon>Bacteroidota</taxon>
        <taxon>Cytophagia</taxon>
        <taxon>Cytophagales</taxon>
        <taxon>Hymenobacteraceae</taxon>
        <taxon>Hymenobacter</taxon>
    </lineage>
</organism>
<evidence type="ECO:0000259" key="1">
    <source>
        <dbReference type="Pfam" id="PF18962"/>
    </source>
</evidence>
<protein>
    <submittedName>
        <fullName evidence="2">Delta-60 repeat domain-containing protein</fullName>
    </submittedName>
</protein>
<dbReference type="EMBL" id="BAABGZ010000013">
    <property type="protein sequence ID" value="GAA4350843.1"/>
    <property type="molecule type" value="Genomic_DNA"/>
</dbReference>
<dbReference type="InterPro" id="IPR013431">
    <property type="entry name" value="Delta_60_rpt"/>
</dbReference>
<dbReference type="Gene3D" id="2.80.10.50">
    <property type="match status" value="5"/>
</dbReference>
<dbReference type="NCBIfam" id="TIGR04183">
    <property type="entry name" value="Por_Secre_tail"/>
    <property type="match status" value="1"/>
</dbReference>
<evidence type="ECO:0000313" key="2">
    <source>
        <dbReference type="EMBL" id="GAA4350843.1"/>
    </source>
</evidence>
<feature type="domain" description="Secretion system C-terminal sorting" evidence="1">
    <location>
        <begin position="757"/>
        <end position="830"/>
    </location>
</feature>
<keyword evidence="3" id="KW-1185">Reference proteome</keyword>
<comment type="caution">
    <text evidence="2">The sequence shown here is derived from an EMBL/GenBank/DDBJ whole genome shotgun (WGS) entry which is preliminary data.</text>
</comment>
<accession>A0ABP8I3V6</accession>
<sequence length="832" mass="84750">MVLAQTLDPSFQPTVLKNTLIPFLYQSVNALAVQPDGKVLVAGGFDFVNGALAGKLQRLNANGSTDAAFNPGGTGANGYITEVLLQPDGKILVAGSFTTFNSQPKALLVRLNANGSLDPSFAFNPAPGDFRSLNALAVQADGKILVAGGLTFTGRLSGGLVRLNADGTPDASFNPGSGITSGTARAVLVQADGKILLGGTFTSFNGQAAGNLVRLTAAGSIDASFNISTSATPGADGTVNALAQQPDGKLLIGGSFASFDGQVSRNLTRRLLNGGADATFQPNTAGPTGAGSILRIAVQANGGIILAGGFSSYNSISRQQFIRLDAAGVLDVSFAPVSGPSGACGALALAPSGDVYVGGGFNTYNGAPHTGLLRLSATGLHDMGFTPLIEARGIIREVVPLPSGKLLVFGDFINFNGQPLQPGFPPFSLHRLNADGTLDQTFASTSAATIQALQPDGTFYLLGNPAIRLLPDGGIDNSFAGQTLSLTSGTSPAPQRGIVALPNNKVLMYGQFDSYGSLGGLSGLVRVNADGSPDNTFTPPAGPASRLVGQVLVQPGGKLVVVSSDSQGPAGLSMVRLNADGTADNTFSIGAGAGPGGSYRVLMQANGRLLIGSLTSASFNGQAVPYGLTRLTVDGAVDPTFTGLADNYTVRAVQADGRLLVTRVLPIANNAAAALLRLNADGSLDGSFSPIAIPQAIGFSDDRIVDGAGVALQPTDGKILLYGSFRYVAGQVRIGLARLSNVGLATRTAQGGQPLALYPNPAREAVTVQLPVATQARPAALLNLNGRTVRRWSVAAGQPEATFSLENVAGGIYLLQVQGQGAVYQQKVVVAP</sequence>